<dbReference type="FunFam" id="2.60.40.10:FF:000230">
    <property type="entry name" value="Down syndrome cell adhesion molecule, isoform D"/>
    <property type="match status" value="1"/>
</dbReference>
<feature type="domain" description="Ig-like" evidence="1">
    <location>
        <begin position="10"/>
        <end position="99"/>
    </location>
</feature>
<protein>
    <recommendedName>
        <fullName evidence="1">Ig-like domain-containing protein</fullName>
    </recommendedName>
</protein>
<dbReference type="Pfam" id="PF07679">
    <property type="entry name" value="I-set"/>
    <property type="match status" value="1"/>
</dbReference>
<dbReference type="InterPro" id="IPR007110">
    <property type="entry name" value="Ig-like_dom"/>
</dbReference>
<organism evidence="2 3">
    <name type="scientific">Ranatra chinensis</name>
    <dbReference type="NCBI Taxonomy" id="642074"/>
    <lineage>
        <taxon>Eukaryota</taxon>
        <taxon>Metazoa</taxon>
        <taxon>Ecdysozoa</taxon>
        <taxon>Arthropoda</taxon>
        <taxon>Hexapoda</taxon>
        <taxon>Insecta</taxon>
        <taxon>Pterygota</taxon>
        <taxon>Neoptera</taxon>
        <taxon>Paraneoptera</taxon>
        <taxon>Hemiptera</taxon>
        <taxon>Heteroptera</taxon>
        <taxon>Panheteroptera</taxon>
        <taxon>Nepomorpha</taxon>
        <taxon>Nepidae</taxon>
        <taxon>Ranatrinae</taxon>
        <taxon>Ranatra</taxon>
    </lineage>
</organism>
<name>A0ABD0XSI4_9HEMI</name>
<dbReference type="PROSITE" id="PS50835">
    <property type="entry name" value="IG_LIKE"/>
    <property type="match status" value="1"/>
</dbReference>
<dbReference type="Gene3D" id="2.60.40.10">
    <property type="entry name" value="Immunoglobulins"/>
    <property type="match status" value="1"/>
</dbReference>
<evidence type="ECO:0000259" key="1">
    <source>
        <dbReference type="PROSITE" id="PS50835"/>
    </source>
</evidence>
<proteinExistence type="predicted"/>
<accession>A0ABD0XSI4</accession>
<dbReference type="EMBL" id="JBFDAA010000023">
    <property type="protein sequence ID" value="KAL1110141.1"/>
    <property type="molecule type" value="Genomic_DNA"/>
</dbReference>
<keyword evidence="3" id="KW-1185">Reference proteome</keyword>
<dbReference type="InterPro" id="IPR036179">
    <property type="entry name" value="Ig-like_dom_sf"/>
</dbReference>
<evidence type="ECO:0000313" key="3">
    <source>
        <dbReference type="Proteomes" id="UP001558652"/>
    </source>
</evidence>
<comment type="caution">
    <text evidence="2">The sequence shown here is derived from an EMBL/GenBank/DDBJ whole genome shotgun (WGS) entry which is preliminary data.</text>
</comment>
<gene>
    <name evidence="2" type="ORF">AAG570_008218</name>
</gene>
<evidence type="ECO:0000313" key="2">
    <source>
        <dbReference type="EMBL" id="KAL1110141.1"/>
    </source>
</evidence>
<sequence>MSMSVEMQGPTFLIEPAHRIDFSNGTGGRIDCSAHGSPPPTIDWLTGDGSVVSDVAGLRESERNGSLIFPPFPAEHYRHDIHNTIYRCRASNTMGQVITRDVHLRAGWYIYF</sequence>
<dbReference type="AlphaFoldDB" id="A0ABD0XSI4"/>
<dbReference type="InterPro" id="IPR013098">
    <property type="entry name" value="Ig_I-set"/>
</dbReference>
<dbReference type="SUPFAM" id="SSF48726">
    <property type="entry name" value="Immunoglobulin"/>
    <property type="match status" value="1"/>
</dbReference>
<dbReference type="InterPro" id="IPR013783">
    <property type="entry name" value="Ig-like_fold"/>
</dbReference>
<reference evidence="2 3" key="1">
    <citation type="submission" date="2024-07" db="EMBL/GenBank/DDBJ databases">
        <title>Chromosome-level genome assembly of the water stick insect Ranatra chinensis (Heteroptera: Nepidae).</title>
        <authorList>
            <person name="Liu X."/>
        </authorList>
    </citation>
    <scope>NUCLEOTIDE SEQUENCE [LARGE SCALE GENOMIC DNA]</scope>
    <source>
        <strain evidence="2">Cailab_2021Rc</strain>
        <tissue evidence="2">Muscle</tissue>
    </source>
</reference>
<dbReference type="Proteomes" id="UP001558652">
    <property type="component" value="Unassembled WGS sequence"/>
</dbReference>